<evidence type="ECO:0000313" key="3">
    <source>
        <dbReference type="Proteomes" id="UP000245728"/>
    </source>
</evidence>
<dbReference type="Proteomes" id="UP000245728">
    <property type="component" value="Chromosome"/>
</dbReference>
<organism evidence="2 3">
    <name type="scientific">Saliniradius amylolyticus</name>
    <dbReference type="NCBI Taxonomy" id="2183582"/>
    <lineage>
        <taxon>Bacteria</taxon>
        <taxon>Pseudomonadati</taxon>
        <taxon>Pseudomonadota</taxon>
        <taxon>Gammaproteobacteria</taxon>
        <taxon>Alteromonadales</taxon>
        <taxon>Alteromonadaceae</taxon>
        <taxon>Saliniradius</taxon>
    </lineage>
</organism>
<dbReference type="AlphaFoldDB" id="A0A2S2E445"/>
<gene>
    <name evidence="2" type="ORF">HMF8227_01899</name>
</gene>
<name>A0A2S2E445_9ALTE</name>
<dbReference type="EMBL" id="CP029347">
    <property type="protein sequence ID" value="AWL12369.1"/>
    <property type="molecule type" value="Genomic_DNA"/>
</dbReference>
<proteinExistence type="predicted"/>
<evidence type="ECO:0000256" key="1">
    <source>
        <dbReference type="SAM" id="Coils"/>
    </source>
</evidence>
<dbReference type="RefSeq" id="WP_109339949.1">
    <property type="nucleotide sequence ID" value="NZ_CP029347.1"/>
</dbReference>
<protein>
    <submittedName>
        <fullName evidence="2">Uncharacterized protein</fullName>
    </submittedName>
</protein>
<dbReference type="OrthoDB" id="6388070at2"/>
<reference evidence="2 3" key="1">
    <citation type="submission" date="2018-05" db="EMBL/GenBank/DDBJ databases">
        <title>Salinimonas sp. HMF8227 Genome sequencing and assembly.</title>
        <authorList>
            <person name="Kang H."/>
            <person name="Kang J."/>
            <person name="Cha I."/>
            <person name="Kim H."/>
            <person name="Joh K."/>
        </authorList>
    </citation>
    <scope>NUCLEOTIDE SEQUENCE [LARGE SCALE GENOMIC DNA]</scope>
    <source>
        <strain evidence="2 3">HMF8227</strain>
    </source>
</reference>
<feature type="coiled-coil region" evidence="1">
    <location>
        <begin position="29"/>
        <end position="56"/>
    </location>
</feature>
<keyword evidence="1" id="KW-0175">Coiled coil</keyword>
<evidence type="ECO:0000313" key="2">
    <source>
        <dbReference type="EMBL" id="AWL12369.1"/>
    </source>
</evidence>
<accession>A0A2S2E445</accession>
<sequence length="60" mass="6915">MATKSLPAALQQALEYHVEQSDIMHDEELDGIMQRLNKLNESVERARALIHKRRAERGES</sequence>
<keyword evidence="3" id="KW-1185">Reference proteome</keyword>
<dbReference type="KEGG" id="salh:HMF8227_01899"/>